<dbReference type="InterPro" id="IPR041008">
    <property type="entry name" value="DUF5625"/>
</dbReference>
<protein>
    <recommendedName>
        <fullName evidence="1">DUF5625 domain-containing protein</fullName>
    </recommendedName>
</protein>
<evidence type="ECO:0000313" key="2">
    <source>
        <dbReference type="EMBL" id="MBB3122326.1"/>
    </source>
</evidence>
<feature type="domain" description="DUF5625" evidence="1">
    <location>
        <begin position="40"/>
        <end position="165"/>
    </location>
</feature>
<dbReference type="EMBL" id="JACHXD010000028">
    <property type="protein sequence ID" value="MBB3122326.1"/>
    <property type="molecule type" value="Genomic_DNA"/>
</dbReference>
<organism evidence="2 3">
    <name type="scientific">Pseudoduganella violacea</name>
    <dbReference type="NCBI Taxonomy" id="1715466"/>
    <lineage>
        <taxon>Bacteria</taxon>
        <taxon>Pseudomonadati</taxon>
        <taxon>Pseudomonadota</taxon>
        <taxon>Betaproteobacteria</taxon>
        <taxon>Burkholderiales</taxon>
        <taxon>Oxalobacteraceae</taxon>
        <taxon>Telluria group</taxon>
        <taxon>Pseudoduganella</taxon>
    </lineage>
</organism>
<dbReference type="PROSITE" id="PS51257">
    <property type="entry name" value="PROKAR_LIPOPROTEIN"/>
    <property type="match status" value="1"/>
</dbReference>
<dbReference type="AlphaFoldDB" id="A0A7W5BFR3"/>
<dbReference type="RefSeq" id="WP_183443988.1">
    <property type="nucleotide sequence ID" value="NZ_JACHXD010000028.1"/>
</dbReference>
<evidence type="ECO:0000313" key="3">
    <source>
        <dbReference type="Proteomes" id="UP000541535"/>
    </source>
</evidence>
<dbReference type="Proteomes" id="UP000541535">
    <property type="component" value="Unassembled WGS sequence"/>
</dbReference>
<accession>A0A7W5BFR3</accession>
<dbReference type="Gene3D" id="2.60.120.790">
    <property type="match status" value="1"/>
</dbReference>
<sequence length="177" mass="19329">MRSPERKTSAIRLLFAALVLLALGACTGSRAIPRPPLELPSATAQSGQEVLFEIEIIEKDQYLLGIKFLEQNTPGDAARLAQLLGASALDSSGKWIEQGVPASFQVRIRKKNKNEEILNELVDRPKTRAAYGGRVADISRINLEPGVYLVSLQYLRLAPALSAIPGKIFFSKAHHGK</sequence>
<dbReference type="Pfam" id="PF18539">
    <property type="entry name" value="DUF5625"/>
    <property type="match status" value="1"/>
</dbReference>
<comment type="caution">
    <text evidence="2">The sequence shown here is derived from an EMBL/GenBank/DDBJ whole genome shotgun (WGS) entry which is preliminary data.</text>
</comment>
<keyword evidence="3" id="KW-1185">Reference proteome</keyword>
<name>A0A7W5BFR3_9BURK</name>
<gene>
    <name evidence="2" type="ORF">FHS03_005427</name>
</gene>
<evidence type="ECO:0000259" key="1">
    <source>
        <dbReference type="Pfam" id="PF18539"/>
    </source>
</evidence>
<proteinExistence type="predicted"/>
<reference evidence="2 3" key="1">
    <citation type="submission" date="2020-08" db="EMBL/GenBank/DDBJ databases">
        <title>Genomic Encyclopedia of Type Strains, Phase III (KMG-III): the genomes of soil and plant-associated and newly described type strains.</title>
        <authorList>
            <person name="Whitman W."/>
        </authorList>
    </citation>
    <scope>NUCLEOTIDE SEQUENCE [LARGE SCALE GENOMIC DNA]</scope>
    <source>
        <strain evidence="2 3">CECT 8897</strain>
    </source>
</reference>